<dbReference type="RefSeq" id="XP_031562064.1">
    <property type="nucleotide sequence ID" value="XM_031706204.1"/>
</dbReference>
<dbReference type="InParanoid" id="A0A6P8I0D9"/>
<dbReference type="Proteomes" id="UP000515163">
    <property type="component" value="Unplaced"/>
</dbReference>
<feature type="signal peptide" evidence="1">
    <location>
        <begin position="1"/>
        <end position="19"/>
    </location>
</feature>
<dbReference type="GeneID" id="116297887"/>
<sequence length="217" mass="24284">MYRRFRSLVITVFITVVEFTSHRVLVNAAFKNCKPFDVIPKSNYDKDPASLRDYSKRPNGFMYGFAEYPPTSTNLMNPCVTLQNLTGRSVEIKAQAILEGSKICVKDDGGNSGCGTSTLGQCWDAHSDTVKYEFYCNPAKGCDSDVQFWYRLAPSIGDSDDWCTLMLENDYPSSLLPVPSRVPTQKTTPSSTSLCRVSHLLTILSVLISHYLLFIPH</sequence>
<evidence type="ECO:0000313" key="3">
    <source>
        <dbReference type="RefSeq" id="XP_031562064.1"/>
    </source>
</evidence>
<dbReference type="KEGG" id="aten:116297887"/>
<accession>A0A6P8I0D9</accession>
<dbReference type="OrthoDB" id="10054965at2759"/>
<feature type="chain" id="PRO_5028403887" evidence="1">
    <location>
        <begin position="20"/>
        <end position="217"/>
    </location>
</feature>
<dbReference type="AlphaFoldDB" id="A0A6P8I0D9"/>
<evidence type="ECO:0000256" key="1">
    <source>
        <dbReference type="SAM" id="SignalP"/>
    </source>
</evidence>
<keyword evidence="1" id="KW-0732">Signal</keyword>
<dbReference type="PANTHER" id="PTHR39297:SF1">
    <property type="entry name" value="CUB DOMAIN-CONTAINING PROTEIN"/>
    <property type="match status" value="1"/>
</dbReference>
<gene>
    <name evidence="3" type="primary">LOC116297887</name>
</gene>
<dbReference type="PANTHER" id="PTHR39297">
    <property type="entry name" value="CUB DOMAIN-CONTAINING PROTEIN"/>
    <property type="match status" value="1"/>
</dbReference>
<organism evidence="2 3">
    <name type="scientific">Actinia tenebrosa</name>
    <name type="common">Australian red waratah sea anemone</name>
    <dbReference type="NCBI Taxonomy" id="6105"/>
    <lineage>
        <taxon>Eukaryota</taxon>
        <taxon>Metazoa</taxon>
        <taxon>Cnidaria</taxon>
        <taxon>Anthozoa</taxon>
        <taxon>Hexacorallia</taxon>
        <taxon>Actiniaria</taxon>
        <taxon>Actiniidae</taxon>
        <taxon>Actinia</taxon>
    </lineage>
</organism>
<keyword evidence="2" id="KW-1185">Reference proteome</keyword>
<evidence type="ECO:0000313" key="2">
    <source>
        <dbReference type="Proteomes" id="UP000515163"/>
    </source>
</evidence>
<proteinExistence type="predicted"/>
<protein>
    <submittedName>
        <fullName evidence="3">Uncharacterized protein LOC116297887</fullName>
    </submittedName>
</protein>
<reference evidence="3" key="1">
    <citation type="submission" date="2025-08" db="UniProtKB">
        <authorList>
            <consortium name="RefSeq"/>
        </authorList>
    </citation>
    <scope>IDENTIFICATION</scope>
    <source>
        <tissue evidence="3">Tentacle</tissue>
    </source>
</reference>
<name>A0A6P8I0D9_ACTTE</name>